<dbReference type="Proteomes" id="UP001331761">
    <property type="component" value="Unassembled WGS sequence"/>
</dbReference>
<dbReference type="SUPFAM" id="SSF57567">
    <property type="entry name" value="Serine protease inhibitors"/>
    <property type="match status" value="1"/>
</dbReference>
<dbReference type="AlphaFoldDB" id="A0AAN8FJC2"/>
<evidence type="ECO:0000313" key="3">
    <source>
        <dbReference type="EMBL" id="KAK5970765.1"/>
    </source>
</evidence>
<proteinExistence type="predicted"/>
<evidence type="ECO:0000313" key="4">
    <source>
        <dbReference type="Proteomes" id="UP001331761"/>
    </source>
</evidence>
<evidence type="ECO:0000256" key="2">
    <source>
        <dbReference type="SAM" id="MobiDB-lite"/>
    </source>
</evidence>
<dbReference type="Gene3D" id="2.10.25.10">
    <property type="entry name" value="Laminin"/>
    <property type="match status" value="1"/>
</dbReference>
<evidence type="ECO:0008006" key="5">
    <source>
        <dbReference type="Google" id="ProtNLM"/>
    </source>
</evidence>
<accession>A0AAN8FJC2</accession>
<comment type="caution">
    <text evidence="3">The sequence shown here is derived from an EMBL/GenBank/DDBJ whole genome shotgun (WGS) entry which is preliminary data.</text>
</comment>
<feature type="region of interest" description="Disordered" evidence="2">
    <location>
        <begin position="1"/>
        <end position="21"/>
    </location>
</feature>
<reference evidence="3 4" key="1">
    <citation type="submission" date="2019-10" db="EMBL/GenBank/DDBJ databases">
        <title>Assembly and Annotation for the nematode Trichostrongylus colubriformis.</title>
        <authorList>
            <person name="Martin J."/>
        </authorList>
    </citation>
    <scope>NUCLEOTIDE SEQUENCE [LARGE SCALE GENOMIC DNA]</scope>
    <source>
        <strain evidence="3">G859</strain>
        <tissue evidence="3">Whole worm</tissue>
    </source>
</reference>
<gene>
    <name evidence="3" type="ORF">GCK32_018209</name>
</gene>
<dbReference type="InterPro" id="IPR036084">
    <property type="entry name" value="Ser_inhib-like_sf"/>
</dbReference>
<organism evidence="3 4">
    <name type="scientific">Trichostrongylus colubriformis</name>
    <name type="common">Black scour worm</name>
    <dbReference type="NCBI Taxonomy" id="6319"/>
    <lineage>
        <taxon>Eukaryota</taxon>
        <taxon>Metazoa</taxon>
        <taxon>Ecdysozoa</taxon>
        <taxon>Nematoda</taxon>
        <taxon>Chromadorea</taxon>
        <taxon>Rhabditida</taxon>
        <taxon>Rhabditina</taxon>
        <taxon>Rhabditomorpha</taxon>
        <taxon>Strongyloidea</taxon>
        <taxon>Trichostrongylidae</taxon>
        <taxon>Trichostrongylus</taxon>
    </lineage>
</organism>
<dbReference type="GO" id="GO:0004867">
    <property type="term" value="F:serine-type endopeptidase inhibitor activity"/>
    <property type="evidence" value="ECO:0007669"/>
    <property type="project" value="UniProtKB-KW"/>
</dbReference>
<keyword evidence="1" id="KW-0722">Serine protease inhibitor</keyword>
<keyword evidence="4" id="KW-1185">Reference proteome</keyword>
<name>A0AAN8FJC2_TRICO</name>
<keyword evidence="1" id="KW-0646">Protease inhibitor</keyword>
<sequence>MAAFRAAPMAPPLHLQDASEPTTDVRCSSLSSRVHTREMQRTVYIIMLTGIVIALVNAEEKCGPNEEYYDCVPDRGTCNVSGYRITSCLRGCWCKKGYKRASRDDKTCVPVGPSCK</sequence>
<evidence type="ECO:0000256" key="1">
    <source>
        <dbReference type="ARBA" id="ARBA00022900"/>
    </source>
</evidence>
<protein>
    <recommendedName>
        <fullName evidence="5">TIL domain-containing protein</fullName>
    </recommendedName>
</protein>
<dbReference type="CDD" id="cd19941">
    <property type="entry name" value="TIL"/>
    <property type="match status" value="1"/>
</dbReference>
<dbReference type="EMBL" id="WIXE01018623">
    <property type="protein sequence ID" value="KAK5970765.1"/>
    <property type="molecule type" value="Genomic_DNA"/>
</dbReference>